<dbReference type="RefSeq" id="WP_110143806.1">
    <property type="nucleotide sequence ID" value="NZ_QHJG01000036.1"/>
</dbReference>
<comment type="caution">
    <text evidence="1">The sequence shown here is derived from an EMBL/GenBank/DDBJ whole genome shotgun (WGS) entry which is preliminary data.</text>
</comment>
<name>A0A317TXS1_9GAMM</name>
<reference evidence="1 2" key="1">
    <citation type="submission" date="2018-05" db="EMBL/GenBank/DDBJ databases">
        <title>Legionella qingyii sp.nov., whole genome shotgun sequence.</title>
        <authorList>
            <person name="Wu H."/>
            <person name="Zhu Q."/>
            <person name="Hu C."/>
        </authorList>
    </citation>
    <scope>NUCLEOTIDE SEQUENCE [LARGE SCALE GENOMIC DNA]</scope>
    <source>
        <strain evidence="1 2">HEB18</strain>
    </source>
</reference>
<organism evidence="1 2">
    <name type="scientific">Legionella qingyii</name>
    <dbReference type="NCBI Taxonomy" id="2184757"/>
    <lineage>
        <taxon>Bacteria</taxon>
        <taxon>Pseudomonadati</taxon>
        <taxon>Pseudomonadota</taxon>
        <taxon>Gammaproteobacteria</taxon>
        <taxon>Legionellales</taxon>
        <taxon>Legionellaceae</taxon>
        <taxon>Legionella</taxon>
    </lineage>
</organism>
<dbReference type="EMBL" id="QHJG01000036">
    <property type="protein sequence ID" value="PWY54374.1"/>
    <property type="molecule type" value="Genomic_DNA"/>
</dbReference>
<proteinExistence type="predicted"/>
<evidence type="ECO:0000313" key="1">
    <source>
        <dbReference type="EMBL" id="PWY54374.1"/>
    </source>
</evidence>
<dbReference type="AlphaFoldDB" id="A0A317TXS1"/>
<evidence type="ECO:0000313" key="2">
    <source>
        <dbReference type="Proteomes" id="UP000247152"/>
    </source>
</evidence>
<gene>
    <name evidence="1" type="ORF">DGG96_17350</name>
</gene>
<sequence length="94" mass="10475">MDVIRDRLRYFFSDSLIGEENLETGSSVCVARVTDVVLPKITVLTGIWLTVKPEVLYFVTDGIRDFEHLADFVGESNVQVGLCGAKRNRTVLLG</sequence>
<dbReference type="Proteomes" id="UP000247152">
    <property type="component" value="Unassembled WGS sequence"/>
</dbReference>
<protein>
    <submittedName>
        <fullName evidence="1">Uncharacterized protein</fullName>
    </submittedName>
</protein>
<accession>A0A317TXS1</accession>